<dbReference type="InterPro" id="IPR056463">
    <property type="entry name" value="DUF7373_C"/>
</dbReference>
<dbReference type="RefSeq" id="WP_327099561.1">
    <property type="nucleotide sequence ID" value="NZ_CP109149.1"/>
</dbReference>
<dbReference type="Pfam" id="PF24088">
    <property type="entry name" value="DUF7373"/>
    <property type="match status" value="1"/>
</dbReference>
<gene>
    <name evidence="3" type="ORF">OG563_45835</name>
</gene>
<evidence type="ECO:0000313" key="3">
    <source>
        <dbReference type="EMBL" id="WUV46300.1"/>
    </source>
</evidence>
<feature type="domain" description="DUF7373" evidence="2">
    <location>
        <begin position="312"/>
        <end position="410"/>
    </location>
</feature>
<name>A0ABZ1YVK4_9NOCA</name>
<evidence type="ECO:0000259" key="1">
    <source>
        <dbReference type="Pfam" id="PF24088"/>
    </source>
</evidence>
<accession>A0ABZ1YVK4</accession>
<organism evidence="3 4">
    <name type="scientific">Nocardia vinacea</name>
    <dbReference type="NCBI Taxonomy" id="96468"/>
    <lineage>
        <taxon>Bacteria</taxon>
        <taxon>Bacillati</taxon>
        <taxon>Actinomycetota</taxon>
        <taxon>Actinomycetes</taxon>
        <taxon>Mycobacteriales</taxon>
        <taxon>Nocardiaceae</taxon>
        <taxon>Nocardia</taxon>
    </lineage>
</organism>
<dbReference type="EMBL" id="CP109441">
    <property type="protein sequence ID" value="WUV46300.1"/>
    <property type="molecule type" value="Genomic_DNA"/>
</dbReference>
<evidence type="ECO:0000313" key="4">
    <source>
        <dbReference type="Proteomes" id="UP001432062"/>
    </source>
</evidence>
<dbReference type="Pfam" id="PF24092">
    <property type="entry name" value="DUF7373_C"/>
    <property type="match status" value="1"/>
</dbReference>
<sequence>MYSRAEGIRAVAVLAAALTVLCGCVRPGQPTPERLDLAALDVGSNSVDPLSPPRTSTDKYGRVLESMRMAEAALDPVEVDPVLTNGVVDRIAPLPTPLKAAGILAERVRGVLASHRMLAGFAVSGSDVDFGVAPPQIGAGRLLTVILLRFPDAMAAQLAARQMDATDAAISPDNVPVRLAEYPSAFVHWRPAVPTMGATIAQGSFVVSVLAGHTAPDQAVLTGLVRKAFDVQLPRLRDFHETAPDRFADLPLDRDRMLSRLLPYGAGHWSYPTVTASDTDDNAGWSSGLRISGVVLGPHATRLMKHLGFKEPIEIVAMNGHNLLERFPDAVSARRVFTEEMRAADPTKRIAAPAGVPDVYCRNGINTQPEWPAQVLCHVLYGRYTARIVGRNPTDAQQLIAAQYALLVHSG</sequence>
<feature type="domain" description="DUF7373" evidence="1">
    <location>
        <begin position="54"/>
        <end position="252"/>
    </location>
</feature>
<proteinExistence type="predicted"/>
<evidence type="ECO:0000259" key="2">
    <source>
        <dbReference type="Pfam" id="PF24092"/>
    </source>
</evidence>
<dbReference type="PROSITE" id="PS51257">
    <property type="entry name" value="PROKAR_LIPOPROTEIN"/>
    <property type="match status" value="1"/>
</dbReference>
<protein>
    <submittedName>
        <fullName evidence="3">Uncharacterized protein</fullName>
    </submittedName>
</protein>
<dbReference type="Proteomes" id="UP001432062">
    <property type="component" value="Chromosome"/>
</dbReference>
<dbReference type="InterPro" id="IPR055797">
    <property type="entry name" value="DUF7373"/>
</dbReference>
<reference evidence="3" key="1">
    <citation type="submission" date="2022-10" db="EMBL/GenBank/DDBJ databases">
        <title>The complete genomes of actinobacterial strains from the NBC collection.</title>
        <authorList>
            <person name="Joergensen T.S."/>
            <person name="Alvarez Arevalo M."/>
            <person name="Sterndorff E.B."/>
            <person name="Faurdal D."/>
            <person name="Vuksanovic O."/>
            <person name="Mourched A.-S."/>
            <person name="Charusanti P."/>
            <person name="Shaw S."/>
            <person name="Blin K."/>
            <person name="Weber T."/>
        </authorList>
    </citation>
    <scope>NUCLEOTIDE SEQUENCE</scope>
    <source>
        <strain evidence="3">NBC_01482</strain>
    </source>
</reference>
<keyword evidence="4" id="KW-1185">Reference proteome</keyword>